<comment type="caution">
    <text evidence="4">The sequence shown here is derived from an EMBL/GenBank/DDBJ whole genome shotgun (WGS) entry which is preliminary data.</text>
</comment>
<dbReference type="Proteomes" id="UP000403266">
    <property type="component" value="Unassembled WGS sequence"/>
</dbReference>
<dbReference type="Pfam" id="PF02525">
    <property type="entry name" value="Flavodoxin_2"/>
    <property type="match status" value="1"/>
</dbReference>
<dbReference type="Gene3D" id="3.40.50.360">
    <property type="match status" value="1"/>
</dbReference>
<dbReference type="AlphaFoldDB" id="A0A5N7MFU6"/>
<keyword evidence="2" id="KW-0560">Oxidoreductase</keyword>
<dbReference type="GO" id="GO:0005829">
    <property type="term" value="C:cytosol"/>
    <property type="evidence" value="ECO:0007669"/>
    <property type="project" value="TreeGrafter"/>
</dbReference>
<accession>A0A5N7MFU6</accession>
<dbReference type="OrthoDB" id="9798454at2"/>
<name>A0A5N7MFU6_9HYPH</name>
<dbReference type="EMBL" id="VOSK01000019">
    <property type="protein sequence ID" value="MPR25229.1"/>
    <property type="molecule type" value="Genomic_DNA"/>
</dbReference>
<protein>
    <submittedName>
        <fullName evidence="4">NAD(P)H-dependent oxidoreductase</fullName>
    </submittedName>
</protein>
<dbReference type="InterPro" id="IPR003680">
    <property type="entry name" value="Flavodoxin_fold"/>
</dbReference>
<evidence type="ECO:0000256" key="2">
    <source>
        <dbReference type="ARBA" id="ARBA00023002"/>
    </source>
</evidence>
<dbReference type="PANTHER" id="PTHR10204:SF34">
    <property type="entry name" value="NAD(P)H DEHYDROGENASE [QUINONE] 1 ISOFORM 1"/>
    <property type="match status" value="1"/>
</dbReference>
<evidence type="ECO:0000259" key="3">
    <source>
        <dbReference type="Pfam" id="PF02525"/>
    </source>
</evidence>
<dbReference type="SUPFAM" id="SSF52218">
    <property type="entry name" value="Flavoproteins"/>
    <property type="match status" value="1"/>
</dbReference>
<evidence type="ECO:0000313" key="5">
    <source>
        <dbReference type="Proteomes" id="UP000403266"/>
    </source>
</evidence>
<evidence type="ECO:0000313" key="4">
    <source>
        <dbReference type="EMBL" id="MPR25229.1"/>
    </source>
</evidence>
<comment type="similarity">
    <text evidence="1">Belongs to the NAD(P)H dehydrogenase (quinone) family.</text>
</comment>
<gene>
    <name evidence="4" type="ORF">FS320_08265</name>
</gene>
<dbReference type="GO" id="GO:0003955">
    <property type="term" value="F:NAD(P)H dehydrogenase (quinone) activity"/>
    <property type="evidence" value="ECO:0007669"/>
    <property type="project" value="TreeGrafter"/>
</dbReference>
<dbReference type="PANTHER" id="PTHR10204">
    <property type="entry name" value="NAD P H OXIDOREDUCTASE-RELATED"/>
    <property type="match status" value="1"/>
</dbReference>
<evidence type="ECO:0000256" key="1">
    <source>
        <dbReference type="ARBA" id="ARBA00006252"/>
    </source>
</evidence>
<feature type="domain" description="Flavodoxin-like fold" evidence="3">
    <location>
        <begin position="3"/>
        <end position="176"/>
    </location>
</feature>
<dbReference type="InterPro" id="IPR029039">
    <property type="entry name" value="Flavoprotein-like_sf"/>
</dbReference>
<dbReference type="RefSeq" id="WP_152710718.1">
    <property type="nucleotide sequence ID" value="NZ_VOSJ01000006.1"/>
</dbReference>
<sequence length="194" mass="21158">MTHIAIIQGHPTSGGGHFCHALADAYAEGAFAGGHQVRFITVADLDFPLLRSKDDWDKAPPPAVIAEAQRTLAWAEHLVIIYPLWLGGMPALLKGFLEQALRPAFMRGGAGAGASWKTALRGRSSRIVITMGMPAFAYRWYFGAHSLRSLKRSILSLVGIGPNRHTLVGMIEGMSDGKRTAWIDAMRRLGKRAR</sequence>
<reference evidence="4 5" key="1">
    <citation type="journal article" date="2019" name="Syst. Appl. Microbiol.">
        <title>Microvirga tunisiensis sp. nov., a root nodule symbiotic bacterium isolated from Lupinus micranthus and L. luteus grown in Northern Tunisia.</title>
        <authorList>
            <person name="Msaddak A."/>
            <person name="Rejili M."/>
            <person name="Duran D."/>
            <person name="Mars M."/>
            <person name="Palacios J.M."/>
            <person name="Ruiz-Argueso T."/>
            <person name="Rey L."/>
            <person name="Imperial J."/>
        </authorList>
    </citation>
    <scope>NUCLEOTIDE SEQUENCE [LARGE SCALE GENOMIC DNA]</scope>
    <source>
        <strain evidence="4 5">Lmie10</strain>
    </source>
</reference>
<proteinExistence type="inferred from homology"/>
<organism evidence="4 5">
    <name type="scientific">Microvirga tunisiensis</name>
    <dbReference type="NCBI Taxonomy" id="2108360"/>
    <lineage>
        <taxon>Bacteria</taxon>
        <taxon>Pseudomonadati</taxon>
        <taxon>Pseudomonadota</taxon>
        <taxon>Alphaproteobacteria</taxon>
        <taxon>Hyphomicrobiales</taxon>
        <taxon>Methylobacteriaceae</taxon>
        <taxon>Microvirga</taxon>
    </lineage>
</organism>
<keyword evidence="5" id="KW-1185">Reference proteome</keyword>
<dbReference type="InterPro" id="IPR051545">
    <property type="entry name" value="NAD(P)H_dehydrogenase_qn"/>
</dbReference>